<name>A0A172TGE5_9BACL</name>
<keyword evidence="4" id="KW-1185">Reference proteome</keyword>
<evidence type="ECO:0000259" key="2">
    <source>
        <dbReference type="Pfam" id="PF01910"/>
    </source>
</evidence>
<proteinExistence type="inferred from homology"/>
<reference evidence="3 4" key="1">
    <citation type="submission" date="2015-01" db="EMBL/GenBank/DDBJ databases">
        <title>Paenibacillus swuensis/DY6/whole genome sequencing.</title>
        <authorList>
            <person name="Kim M.K."/>
            <person name="Srinivasan S."/>
            <person name="Lee J.-J."/>
        </authorList>
    </citation>
    <scope>NUCLEOTIDE SEQUENCE [LARGE SCALE GENOMIC DNA]</scope>
    <source>
        <strain evidence="3 4">DY6</strain>
    </source>
</reference>
<dbReference type="EMBL" id="CP011388">
    <property type="protein sequence ID" value="ANE46111.1"/>
    <property type="molecule type" value="Genomic_DNA"/>
</dbReference>
<dbReference type="AlphaFoldDB" id="A0A172TGE5"/>
<dbReference type="PATRIC" id="fig|1178515.4.peg.1454"/>
<feature type="domain" description="Thiamine-binding protein" evidence="2">
    <location>
        <begin position="7"/>
        <end position="95"/>
    </location>
</feature>
<dbReference type="Pfam" id="PF01910">
    <property type="entry name" value="Thiamine_BP"/>
    <property type="match status" value="1"/>
</dbReference>
<dbReference type="KEGG" id="pswu:SY83_07275"/>
<evidence type="ECO:0000313" key="3">
    <source>
        <dbReference type="EMBL" id="ANE46111.1"/>
    </source>
</evidence>
<dbReference type="Gene3D" id="3.30.70.930">
    <property type="match status" value="1"/>
</dbReference>
<organism evidence="3 4">
    <name type="scientific">Paenibacillus swuensis</name>
    <dbReference type="NCBI Taxonomy" id="1178515"/>
    <lineage>
        <taxon>Bacteria</taxon>
        <taxon>Bacillati</taxon>
        <taxon>Bacillota</taxon>
        <taxon>Bacilli</taxon>
        <taxon>Bacillales</taxon>
        <taxon>Paenibacillaceae</taxon>
        <taxon>Paenibacillus</taxon>
    </lineage>
</organism>
<dbReference type="PANTHER" id="PTHR33777:SF1">
    <property type="entry name" value="UPF0045 PROTEIN ECM15"/>
    <property type="match status" value="1"/>
</dbReference>
<evidence type="ECO:0000256" key="1">
    <source>
        <dbReference type="ARBA" id="ARBA00010272"/>
    </source>
</evidence>
<evidence type="ECO:0000313" key="4">
    <source>
        <dbReference type="Proteomes" id="UP000076927"/>
    </source>
</evidence>
<dbReference type="InterPro" id="IPR002767">
    <property type="entry name" value="Thiamine_BP"/>
</dbReference>
<dbReference type="PANTHER" id="PTHR33777">
    <property type="entry name" value="UPF0045 PROTEIN ECM15"/>
    <property type="match status" value="1"/>
</dbReference>
<dbReference type="RefSeq" id="WP_068605556.1">
    <property type="nucleotide sequence ID" value="NZ_CP011388.1"/>
</dbReference>
<sequence>MATTLLSVQIIPSVKGNEDVIPYVDRAIEVIQKSGVKHQVNALNTTLEGELPHLLEIVKDMNDAMIQAGCPRVMTQMTLYHNPEGASMDQLTEKYR</sequence>
<dbReference type="InterPro" id="IPR051614">
    <property type="entry name" value="UPF0045_domain"/>
</dbReference>
<dbReference type="InterPro" id="IPR029756">
    <property type="entry name" value="MTH1187/YkoF-like"/>
</dbReference>
<gene>
    <name evidence="3" type="ORF">SY83_07275</name>
</gene>
<dbReference type="SUPFAM" id="SSF89957">
    <property type="entry name" value="MTH1187/YkoF-like"/>
    <property type="match status" value="1"/>
</dbReference>
<dbReference type="STRING" id="1178515.SY83_07275"/>
<protein>
    <recommendedName>
        <fullName evidence="2">Thiamine-binding protein domain-containing protein</fullName>
    </recommendedName>
</protein>
<comment type="similarity">
    <text evidence="1">Belongs to the UPF0045 family.</text>
</comment>
<dbReference type="GO" id="GO:0005829">
    <property type="term" value="C:cytosol"/>
    <property type="evidence" value="ECO:0007669"/>
    <property type="project" value="TreeGrafter"/>
</dbReference>
<dbReference type="Proteomes" id="UP000076927">
    <property type="component" value="Chromosome"/>
</dbReference>
<accession>A0A172TGE5</accession>
<dbReference type="OrthoDB" id="5886358at2"/>